<keyword evidence="4" id="KW-0732">Signal</keyword>
<dbReference type="GO" id="GO:0019814">
    <property type="term" value="C:immunoglobulin complex"/>
    <property type="evidence" value="ECO:0007669"/>
    <property type="project" value="UniProtKB-KW"/>
</dbReference>
<keyword evidence="3" id="KW-1280">Immunoglobulin</keyword>
<dbReference type="Pfam" id="PF07686">
    <property type="entry name" value="V-set"/>
    <property type="match status" value="1"/>
</dbReference>
<dbReference type="SMART" id="SM00406">
    <property type="entry name" value="IGv"/>
    <property type="match status" value="1"/>
</dbReference>
<dbReference type="OMA" id="DYYLHWV"/>
<keyword evidence="2" id="KW-1064">Adaptive immunity</keyword>
<protein>
    <recommendedName>
        <fullName evidence="5">Ig-like domain-containing protein</fullName>
    </recommendedName>
</protein>
<dbReference type="HOGENOM" id="CLU_077975_5_2_1"/>
<organism evidence="6 7">
    <name type="scientific">Loxodonta africana</name>
    <name type="common">African elephant</name>
    <dbReference type="NCBI Taxonomy" id="9785"/>
    <lineage>
        <taxon>Eukaryota</taxon>
        <taxon>Metazoa</taxon>
        <taxon>Chordata</taxon>
        <taxon>Craniata</taxon>
        <taxon>Vertebrata</taxon>
        <taxon>Euteleostomi</taxon>
        <taxon>Mammalia</taxon>
        <taxon>Eutheria</taxon>
        <taxon>Afrotheria</taxon>
        <taxon>Proboscidea</taxon>
        <taxon>Elephantidae</taxon>
        <taxon>Loxodonta</taxon>
    </lineage>
</organism>
<dbReference type="InterPro" id="IPR036179">
    <property type="entry name" value="Ig-like_dom_sf"/>
</dbReference>
<proteinExistence type="predicted"/>
<dbReference type="PANTHER" id="PTHR23266">
    <property type="entry name" value="IMMUNOGLOBULIN HEAVY CHAIN"/>
    <property type="match status" value="1"/>
</dbReference>
<dbReference type="SUPFAM" id="SSF48726">
    <property type="entry name" value="Immunoglobulin"/>
    <property type="match status" value="1"/>
</dbReference>
<reference evidence="6" key="3">
    <citation type="submission" date="2025-09" db="UniProtKB">
        <authorList>
            <consortium name="Ensembl"/>
        </authorList>
    </citation>
    <scope>IDENTIFICATION</scope>
    <source>
        <strain evidence="6">Isolate ISIS603380</strain>
    </source>
</reference>
<dbReference type="InterPro" id="IPR013783">
    <property type="entry name" value="Ig-like_fold"/>
</dbReference>
<dbReference type="PROSITE" id="PS50835">
    <property type="entry name" value="IG_LIKE"/>
    <property type="match status" value="1"/>
</dbReference>
<evidence type="ECO:0000313" key="6">
    <source>
        <dbReference type="Ensembl" id="ENSLAFP00000021334.1"/>
    </source>
</evidence>
<dbReference type="InterPro" id="IPR050199">
    <property type="entry name" value="IgHV"/>
</dbReference>
<evidence type="ECO:0000259" key="5">
    <source>
        <dbReference type="PROSITE" id="PS50835"/>
    </source>
</evidence>
<evidence type="ECO:0000256" key="2">
    <source>
        <dbReference type="ARBA" id="ARBA00023130"/>
    </source>
</evidence>
<dbReference type="eggNOG" id="ENOG502SQQV">
    <property type="taxonomic scope" value="Eukaryota"/>
</dbReference>
<dbReference type="GO" id="GO:0005886">
    <property type="term" value="C:plasma membrane"/>
    <property type="evidence" value="ECO:0007669"/>
    <property type="project" value="UniProtKB-ARBA"/>
</dbReference>
<dbReference type="FunCoup" id="G3U0H6">
    <property type="interactions" value="159"/>
</dbReference>
<dbReference type="GO" id="GO:0005576">
    <property type="term" value="C:extracellular region"/>
    <property type="evidence" value="ECO:0007669"/>
    <property type="project" value="UniProtKB-ARBA"/>
</dbReference>
<evidence type="ECO:0000256" key="3">
    <source>
        <dbReference type="ARBA" id="ARBA00043265"/>
    </source>
</evidence>
<feature type="signal peptide" evidence="4">
    <location>
        <begin position="1"/>
        <end position="19"/>
    </location>
</feature>
<dbReference type="Gene3D" id="2.60.40.10">
    <property type="entry name" value="Immunoglobulins"/>
    <property type="match status" value="1"/>
</dbReference>
<dbReference type="Proteomes" id="UP000007646">
    <property type="component" value="Unassembled WGS sequence"/>
</dbReference>
<accession>G3U0H6</accession>
<evidence type="ECO:0000256" key="1">
    <source>
        <dbReference type="ARBA" id="ARBA00022859"/>
    </source>
</evidence>
<dbReference type="AlphaFoldDB" id="G3U0H6"/>
<dbReference type="InterPro" id="IPR013106">
    <property type="entry name" value="Ig_V-set"/>
</dbReference>
<dbReference type="InParanoid" id="G3U0H6"/>
<keyword evidence="1" id="KW-0391">Immunity</keyword>
<dbReference type="InterPro" id="IPR007110">
    <property type="entry name" value="Ig-like_dom"/>
</dbReference>
<dbReference type="GO" id="GO:0002250">
    <property type="term" value="P:adaptive immune response"/>
    <property type="evidence" value="ECO:0007669"/>
    <property type="project" value="UniProtKB-KW"/>
</dbReference>
<name>G3U0H6_LOXAF</name>
<reference evidence="6" key="2">
    <citation type="submission" date="2025-08" db="UniProtKB">
        <authorList>
            <consortium name="Ensembl"/>
        </authorList>
    </citation>
    <scope>IDENTIFICATION</scope>
    <source>
        <strain evidence="6">Isolate ISIS603380</strain>
    </source>
</reference>
<dbReference type="Ensembl" id="ENSLAFT00000037504.1">
    <property type="protein sequence ID" value="ENSLAFP00000021334.1"/>
    <property type="gene ID" value="ENSLAFG00000031410.1"/>
</dbReference>
<evidence type="ECO:0000256" key="4">
    <source>
        <dbReference type="SAM" id="SignalP"/>
    </source>
</evidence>
<keyword evidence="7" id="KW-1185">Reference proteome</keyword>
<reference evidence="6 7" key="1">
    <citation type="submission" date="2009-06" db="EMBL/GenBank/DDBJ databases">
        <title>The Genome Sequence of Loxodonta africana (African elephant).</title>
        <authorList>
            <person name="Di Palma F."/>
            <person name="Heiman D."/>
            <person name="Young S."/>
            <person name="Johnson J."/>
            <person name="Lander E.S."/>
            <person name="Lindblad-Toh K."/>
        </authorList>
    </citation>
    <scope>NUCLEOTIDE SEQUENCE [LARGE SCALE GENOMIC DNA]</scope>
    <source>
        <strain evidence="6 7">Isolate ISIS603380</strain>
    </source>
</reference>
<dbReference type="FunFam" id="2.60.40.10:FF:000556">
    <property type="entry name" value="Immunoglobulin heavy variable 7-81 (non-functional)"/>
    <property type="match status" value="1"/>
</dbReference>
<evidence type="ECO:0000313" key="7">
    <source>
        <dbReference type="Proteomes" id="UP000007646"/>
    </source>
</evidence>
<feature type="chain" id="PRO_5003456158" description="Ig-like domain-containing protein" evidence="4">
    <location>
        <begin position="20"/>
        <end position="117"/>
    </location>
</feature>
<dbReference type="GeneTree" id="ENSGT00950000183013"/>
<sequence length="117" mass="12901">MDWSWTILFLAAVTTGVHSEVQLVQSGAEVKKPGASVKISCKFSGDDFSSYYMQWVRQASGKGLEWIGAYDPEDGETEYSQKFQGRATITGDTSTNTVYLELNSLSSEDTAVYYCAI</sequence>
<feature type="domain" description="Ig-like" evidence="5">
    <location>
        <begin position="19"/>
        <end position="117"/>
    </location>
</feature>